<sequence>MIVNQHEEGWEVIYHRAHALLAAQIAGHWHPKHRPERVFETLAAISHHDDLEKEWEKDSLTPAGAPLDFTLEQEIDLNRLKELIESARYRGRWVTLLTSMHLSFLYGGKRGESAELDEFLDEQLKCQQAWRKALKINKDKTALAYDFFQFCDRLSLILCNRNLPAGERYLEIFTNSEGTRYDVLQRQDEKVIVQPWPFGEDPFTVNVEAQYLKQVTFKNNAELNEALKTAPVQALEWTFVKPQ</sequence>
<dbReference type="OrthoDB" id="420027at2"/>
<reference evidence="1" key="1">
    <citation type="submission" date="2016-09" db="EMBL/GenBank/DDBJ databases">
        <title>Draft genome of thermotolerant cyanobacterium Desertifilum sp. strain IPPAS B-1220.</title>
        <authorList>
            <person name="Sinetova M.A."/>
            <person name="Bolakhan K."/>
            <person name="Zayadan B.K."/>
            <person name="Mironov K.S."/>
            <person name="Ustinova V."/>
            <person name="Kupriyanova E.V."/>
            <person name="Sidorov R.A."/>
            <person name="Skrypnik A.N."/>
            <person name="Gogoleva N.E."/>
            <person name="Gogolev Y.V."/>
            <person name="Los D.A."/>
        </authorList>
    </citation>
    <scope>NUCLEOTIDE SEQUENCE [LARGE SCALE GENOMIC DNA]</scope>
    <source>
        <strain evidence="1">IPPAS B-1220</strain>
    </source>
</reference>
<proteinExistence type="predicted"/>
<dbReference type="STRING" id="1781255.BH720_20850"/>
<protein>
    <recommendedName>
        <fullName evidence="2">DUF3891 domain-containing protein</fullName>
    </recommendedName>
</protein>
<dbReference type="RefSeq" id="WP_069969145.1">
    <property type="nucleotide sequence ID" value="NZ_CM124774.1"/>
</dbReference>
<comment type="caution">
    <text evidence="1">The sequence shown here is derived from an EMBL/GenBank/DDBJ whole genome shotgun (WGS) entry which is preliminary data.</text>
</comment>
<dbReference type="EMBL" id="MJGC01000096">
    <property type="protein sequence ID" value="OEJ73249.1"/>
    <property type="molecule type" value="Genomic_DNA"/>
</dbReference>
<name>A0A1E5QF17_9CYAN</name>
<evidence type="ECO:0000313" key="1">
    <source>
        <dbReference type="EMBL" id="OEJ73249.1"/>
    </source>
</evidence>
<gene>
    <name evidence="1" type="ORF">BH720_20850</name>
</gene>
<dbReference type="InterPro" id="IPR024992">
    <property type="entry name" value="DUF3891"/>
</dbReference>
<dbReference type="Pfam" id="PF13030">
    <property type="entry name" value="DUF3891"/>
    <property type="match status" value="1"/>
</dbReference>
<organism evidence="1">
    <name type="scientific">Desertifilum tharense IPPAS B-1220</name>
    <dbReference type="NCBI Taxonomy" id="1781255"/>
    <lineage>
        <taxon>Bacteria</taxon>
        <taxon>Bacillati</taxon>
        <taxon>Cyanobacteriota</taxon>
        <taxon>Cyanophyceae</taxon>
        <taxon>Desertifilales</taxon>
        <taxon>Desertifilaceae</taxon>
        <taxon>Desertifilum</taxon>
    </lineage>
</organism>
<accession>A0A1E5QF17</accession>
<evidence type="ECO:0008006" key="2">
    <source>
        <dbReference type="Google" id="ProtNLM"/>
    </source>
</evidence>
<dbReference type="AlphaFoldDB" id="A0A1E5QF17"/>